<proteinExistence type="predicted"/>
<gene>
    <name evidence="1" type="ORF">LCGC14_2712460</name>
</gene>
<name>A0A0F9BLI3_9ZZZZ</name>
<evidence type="ECO:0000313" key="1">
    <source>
        <dbReference type="EMBL" id="KKK91489.1"/>
    </source>
</evidence>
<dbReference type="AlphaFoldDB" id="A0A0F9BLI3"/>
<feature type="non-terminal residue" evidence="1">
    <location>
        <position position="235"/>
    </location>
</feature>
<sequence length="235" mass="25895">MVDTFSEADTRKQVWERDIKGFAPKRYVMKELVMVLPSNAWTNSFYQKTATSLTAGTGSNVEGISRDGDFPFLERGVTLKNAIITQHGAEGVIYWQDILTSNIAVESETISDVTDGVVFSVDNRIYQVLSEADTPSDINEVAITAGFEWDSDTVQNRDPFFDIMRGVELIQTARYPILTSGMGFVAMNEATYTFLITNSKILNHPTFESVSAIQNGVVARLVGGDIVVSEVVDAD</sequence>
<protein>
    <submittedName>
        <fullName evidence="1">Uncharacterized protein</fullName>
    </submittedName>
</protein>
<reference evidence="1" key="1">
    <citation type="journal article" date="2015" name="Nature">
        <title>Complex archaea that bridge the gap between prokaryotes and eukaryotes.</title>
        <authorList>
            <person name="Spang A."/>
            <person name="Saw J.H."/>
            <person name="Jorgensen S.L."/>
            <person name="Zaremba-Niedzwiedzka K."/>
            <person name="Martijn J."/>
            <person name="Lind A.E."/>
            <person name="van Eijk R."/>
            <person name="Schleper C."/>
            <person name="Guy L."/>
            <person name="Ettema T.J."/>
        </authorList>
    </citation>
    <scope>NUCLEOTIDE SEQUENCE</scope>
</reference>
<dbReference type="EMBL" id="LAZR01048629">
    <property type="protein sequence ID" value="KKK91489.1"/>
    <property type="molecule type" value="Genomic_DNA"/>
</dbReference>
<organism evidence="1">
    <name type="scientific">marine sediment metagenome</name>
    <dbReference type="NCBI Taxonomy" id="412755"/>
    <lineage>
        <taxon>unclassified sequences</taxon>
        <taxon>metagenomes</taxon>
        <taxon>ecological metagenomes</taxon>
    </lineage>
</organism>
<dbReference type="SUPFAM" id="SSF51126">
    <property type="entry name" value="Pectin lyase-like"/>
    <property type="match status" value="1"/>
</dbReference>
<accession>A0A0F9BLI3</accession>
<comment type="caution">
    <text evidence="1">The sequence shown here is derived from an EMBL/GenBank/DDBJ whole genome shotgun (WGS) entry which is preliminary data.</text>
</comment>
<dbReference type="InterPro" id="IPR011050">
    <property type="entry name" value="Pectin_lyase_fold/virulence"/>
</dbReference>